<evidence type="ECO:0000313" key="6">
    <source>
        <dbReference type="EMBL" id="RNA25907.1"/>
    </source>
</evidence>
<dbReference type="OrthoDB" id="5970at2759"/>
<dbReference type="SMART" id="SM00343">
    <property type="entry name" value="ZnF_C2HC"/>
    <property type="match status" value="1"/>
</dbReference>
<dbReference type="InterPro" id="IPR000504">
    <property type="entry name" value="RRM_dom"/>
</dbReference>
<dbReference type="PROSITE" id="PS50158">
    <property type="entry name" value="ZF_CCHC"/>
    <property type="match status" value="1"/>
</dbReference>
<protein>
    <submittedName>
        <fullName evidence="6">Serine arginine-rich splicing factor 7-like isoform X3</fullName>
    </submittedName>
</protein>
<evidence type="ECO:0000256" key="1">
    <source>
        <dbReference type="PROSITE-ProRule" id="PRU00047"/>
    </source>
</evidence>
<feature type="domain" description="CCHC-type" evidence="5">
    <location>
        <begin position="110"/>
        <end position="126"/>
    </location>
</feature>
<feature type="compositionally biased region" description="Basic and acidic residues" evidence="3">
    <location>
        <begin position="246"/>
        <end position="260"/>
    </location>
</feature>
<dbReference type="PROSITE" id="PS50102">
    <property type="entry name" value="RRM"/>
    <property type="match status" value="1"/>
</dbReference>
<dbReference type="STRING" id="10195.A0A3M7RRE2"/>
<evidence type="ECO:0000313" key="7">
    <source>
        <dbReference type="Proteomes" id="UP000276133"/>
    </source>
</evidence>
<keyword evidence="1" id="KW-0863">Zinc-finger</keyword>
<dbReference type="GO" id="GO:0003723">
    <property type="term" value="F:RNA binding"/>
    <property type="evidence" value="ECO:0007669"/>
    <property type="project" value="UniProtKB-UniRule"/>
</dbReference>
<name>A0A3M7RRE2_BRAPC</name>
<dbReference type="Gene3D" id="3.30.70.330">
    <property type="match status" value="1"/>
</dbReference>
<accession>A0A3M7RRE2</accession>
<organism evidence="6 7">
    <name type="scientific">Brachionus plicatilis</name>
    <name type="common">Marine rotifer</name>
    <name type="synonym">Brachionus muelleri</name>
    <dbReference type="NCBI Taxonomy" id="10195"/>
    <lineage>
        <taxon>Eukaryota</taxon>
        <taxon>Metazoa</taxon>
        <taxon>Spiralia</taxon>
        <taxon>Gnathifera</taxon>
        <taxon>Rotifera</taxon>
        <taxon>Eurotatoria</taxon>
        <taxon>Monogononta</taxon>
        <taxon>Pseudotrocha</taxon>
        <taxon>Ploima</taxon>
        <taxon>Brachionidae</taxon>
        <taxon>Brachionus</taxon>
    </lineage>
</organism>
<evidence type="ECO:0000256" key="3">
    <source>
        <dbReference type="SAM" id="MobiDB-lite"/>
    </source>
</evidence>
<dbReference type="InterPro" id="IPR012677">
    <property type="entry name" value="Nucleotide-bd_a/b_plait_sf"/>
</dbReference>
<dbReference type="GO" id="GO:0008270">
    <property type="term" value="F:zinc ion binding"/>
    <property type="evidence" value="ECO:0007669"/>
    <property type="project" value="UniProtKB-KW"/>
</dbReference>
<dbReference type="SMART" id="SM00360">
    <property type="entry name" value="RRM"/>
    <property type="match status" value="1"/>
</dbReference>
<feature type="compositionally biased region" description="Basic and acidic residues" evidence="3">
    <location>
        <begin position="168"/>
        <end position="180"/>
    </location>
</feature>
<reference evidence="6 7" key="1">
    <citation type="journal article" date="2018" name="Sci. Rep.">
        <title>Genomic signatures of local adaptation to the degree of environmental predictability in rotifers.</title>
        <authorList>
            <person name="Franch-Gras L."/>
            <person name="Hahn C."/>
            <person name="Garcia-Roger E.M."/>
            <person name="Carmona M.J."/>
            <person name="Serra M."/>
            <person name="Gomez A."/>
        </authorList>
    </citation>
    <scope>NUCLEOTIDE SEQUENCE [LARGE SCALE GENOMIC DNA]</scope>
    <source>
        <strain evidence="6">HYR1</strain>
    </source>
</reference>
<dbReference type="Proteomes" id="UP000276133">
    <property type="component" value="Unassembled WGS sequence"/>
</dbReference>
<dbReference type="InterPro" id="IPR035979">
    <property type="entry name" value="RBD_domain_sf"/>
</dbReference>
<feature type="region of interest" description="Disordered" evidence="3">
    <location>
        <begin position="122"/>
        <end position="260"/>
    </location>
</feature>
<keyword evidence="1" id="KW-0862">Zinc</keyword>
<dbReference type="InterPro" id="IPR001878">
    <property type="entry name" value="Znf_CCHC"/>
</dbReference>
<proteinExistence type="predicted"/>
<evidence type="ECO:0000259" key="5">
    <source>
        <dbReference type="PROSITE" id="PS50158"/>
    </source>
</evidence>
<feature type="compositionally biased region" description="Basic residues" evidence="3">
    <location>
        <begin position="141"/>
        <end position="167"/>
    </location>
</feature>
<dbReference type="Gene3D" id="4.10.60.10">
    <property type="entry name" value="Zinc finger, CCHC-type"/>
    <property type="match status" value="1"/>
</dbReference>
<evidence type="ECO:0000259" key="4">
    <source>
        <dbReference type="PROSITE" id="PS50102"/>
    </source>
</evidence>
<sequence length="260" mass="30939">MGRYSRSRSRSRDRSREKVEDEGFRVHVADLGVDCSQRELQKAFDKFGDLKEVWLARNPPCFAFIVFKHKADAEESIKEMNGRVVCGSRIRVNWARPRTRGRNKMDSNLRCYQCGERGHFSRDCRNGSGRSRGYRDDDRRRERRRSRSRSGRRHKRSYSRSKSRSRSRRDSRERRNGDSKKRSRSRSPSRSRDERRKRDYSKSESRDRDANKELEPEADKYDPTNDDRVSVNGHDDDNVVTGDYQSHIEDEEKKKQQLLK</sequence>
<evidence type="ECO:0000256" key="2">
    <source>
        <dbReference type="PROSITE-ProRule" id="PRU00176"/>
    </source>
</evidence>
<keyword evidence="7" id="KW-1185">Reference proteome</keyword>
<dbReference type="Pfam" id="PF00076">
    <property type="entry name" value="RRM_1"/>
    <property type="match status" value="1"/>
</dbReference>
<keyword evidence="2" id="KW-0694">RNA-binding</keyword>
<gene>
    <name evidence="6" type="ORF">BpHYR1_047015</name>
</gene>
<dbReference type="Pfam" id="PF00098">
    <property type="entry name" value="zf-CCHC"/>
    <property type="match status" value="1"/>
</dbReference>
<keyword evidence="1" id="KW-0479">Metal-binding</keyword>
<feature type="domain" description="RRM" evidence="4">
    <location>
        <begin position="24"/>
        <end position="97"/>
    </location>
</feature>
<dbReference type="PANTHER" id="PTHR48038">
    <property type="entry name" value="RIBONUCLEOPROTEIN RB97D"/>
    <property type="match status" value="1"/>
</dbReference>
<dbReference type="AlphaFoldDB" id="A0A3M7RRE2"/>
<dbReference type="EMBL" id="REGN01002838">
    <property type="protein sequence ID" value="RNA25907.1"/>
    <property type="molecule type" value="Genomic_DNA"/>
</dbReference>
<comment type="caution">
    <text evidence="6">The sequence shown here is derived from an EMBL/GenBank/DDBJ whole genome shotgun (WGS) entry which is preliminary data.</text>
</comment>
<dbReference type="SUPFAM" id="SSF54928">
    <property type="entry name" value="RNA-binding domain, RBD"/>
    <property type="match status" value="1"/>
</dbReference>
<dbReference type="PANTHER" id="PTHR48038:SF1">
    <property type="entry name" value="RIBONUCLEOPROTEIN RB97D"/>
    <property type="match status" value="1"/>
</dbReference>
<feature type="compositionally biased region" description="Basic and acidic residues" evidence="3">
    <location>
        <begin position="190"/>
        <end position="237"/>
    </location>
</feature>